<evidence type="ECO:0000313" key="2">
    <source>
        <dbReference type="EMBL" id="MCX4232052.1"/>
    </source>
</evidence>
<gene>
    <name evidence="2" type="ORF">K3769_04500</name>
</gene>
<evidence type="ECO:0000256" key="1">
    <source>
        <dbReference type="SAM" id="MobiDB-lite"/>
    </source>
</evidence>
<comment type="caution">
    <text evidence="2">The sequence shown here is derived from an EMBL/GenBank/DDBJ whole genome shotgun (WGS) entry which is preliminary data.</text>
</comment>
<feature type="region of interest" description="Disordered" evidence="1">
    <location>
        <begin position="1"/>
        <end position="45"/>
    </location>
</feature>
<dbReference type="EMBL" id="JAIFZO010000002">
    <property type="protein sequence ID" value="MCX4232052.1"/>
    <property type="molecule type" value="Genomic_DNA"/>
</dbReference>
<reference evidence="2" key="1">
    <citation type="journal article" date="2022" name="bioRxiv">
        <title>Discovery and biosynthetic assessment of Streptomyces ortus sp nov. isolated from a deep-sea sponge.</title>
        <authorList>
            <person name="Williams S.E."/>
        </authorList>
    </citation>
    <scope>NUCLEOTIDE SEQUENCE</scope>
    <source>
        <strain evidence="2">A15ISP2-DRY2</strain>
    </source>
</reference>
<organism evidence="2 3">
    <name type="scientific">Streptomyces ortus</name>
    <dbReference type="NCBI Taxonomy" id="2867268"/>
    <lineage>
        <taxon>Bacteria</taxon>
        <taxon>Bacillati</taxon>
        <taxon>Actinomycetota</taxon>
        <taxon>Actinomycetes</taxon>
        <taxon>Kitasatosporales</taxon>
        <taxon>Streptomycetaceae</taxon>
        <taxon>Streptomyces</taxon>
    </lineage>
</organism>
<evidence type="ECO:0000313" key="3">
    <source>
        <dbReference type="Proteomes" id="UP001165590"/>
    </source>
</evidence>
<accession>A0ABT3UWW3</accession>
<name>A0ABT3UWW3_9ACTN</name>
<dbReference type="RefSeq" id="WP_267025155.1">
    <property type="nucleotide sequence ID" value="NZ_JAIFZO010000002.1"/>
</dbReference>
<proteinExistence type="predicted"/>
<dbReference type="Proteomes" id="UP001165590">
    <property type="component" value="Unassembled WGS sequence"/>
</dbReference>
<protein>
    <submittedName>
        <fullName evidence="2">Uncharacterized protein</fullName>
    </submittedName>
</protein>
<sequence>MARREGEQTPGPVWEPTPRGEVRDPEAMEDTPSQIWGPGEDDGDG</sequence>
<keyword evidence="3" id="KW-1185">Reference proteome</keyword>